<protein>
    <submittedName>
        <fullName evidence="1">Uncharacterized protein</fullName>
    </submittedName>
</protein>
<gene>
    <name evidence="1" type="ORF">AVDCRST_MAG84-98</name>
</gene>
<name>A0A6J4KB10_9CYAN</name>
<proteinExistence type="predicted"/>
<reference evidence="1" key="1">
    <citation type="submission" date="2020-02" db="EMBL/GenBank/DDBJ databases">
        <authorList>
            <person name="Meier V. D."/>
        </authorList>
    </citation>
    <scope>NUCLEOTIDE SEQUENCE</scope>
    <source>
        <strain evidence="1">AVDCRST_MAG84</strain>
    </source>
</reference>
<sequence>MPSVGVAGFCGALALCWMLNILPSQSKCLSWRGSGPSPLRLLSTPRSGDRLTNVFRITWLY</sequence>
<evidence type="ECO:0000313" key="1">
    <source>
        <dbReference type="EMBL" id="CAA9300988.1"/>
    </source>
</evidence>
<dbReference type="EMBL" id="CADCTZ010000016">
    <property type="protein sequence ID" value="CAA9300988.1"/>
    <property type="molecule type" value="Genomic_DNA"/>
</dbReference>
<organism evidence="1">
    <name type="scientific">uncultured Microcoleus sp</name>
    <dbReference type="NCBI Taxonomy" id="259945"/>
    <lineage>
        <taxon>Bacteria</taxon>
        <taxon>Bacillati</taxon>
        <taxon>Cyanobacteriota</taxon>
        <taxon>Cyanophyceae</taxon>
        <taxon>Oscillatoriophycideae</taxon>
        <taxon>Oscillatoriales</taxon>
        <taxon>Microcoleaceae</taxon>
        <taxon>Microcoleus</taxon>
        <taxon>environmental samples</taxon>
    </lineage>
</organism>
<dbReference type="AlphaFoldDB" id="A0A6J4KB10"/>
<accession>A0A6J4KB10</accession>